<dbReference type="Proteomes" id="UP000613177">
    <property type="component" value="Unassembled WGS sequence"/>
</dbReference>
<dbReference type="EMBL" id="JAEPRE010000021">
    <property type="protein sequence ID" value="KAG2236149.1"/>
    <property type="molecule type" value="Genomic_DNA"/>
</dbReference>
<protein>
    <recommendedName>
        <fullName evidence="4">GRAM domain-containing protein</fullName>
    </recommendedName>
</protein>
<organism evidence="2 3">
    <name type="scientific">Thamnidium elegans</name>
    <dbReference type="NCBI Taxonomy" id="101142"/>
    <lineage>
        <taxon>Eukaryota</taxon>
        <taxon>Fungi</taxon>
        <taxon>Fungi incertae sedis</taxon>
        <taxon>Mucoromycota</taxon>
        <taxon>Mucoromycotina</taxon>
        <taxon>Mucoromycetes</taxon>
        <taxon>Mucorales</taxon>
        <taxon>Mucorineae</taxon>
        <taxon>Mucoraceae</taxon>
        <taxon>Thamnidium</taxon>
    </lineage>
</organism>
<gene>
    <name evidence="2" type="ORF">INT48_003768</name>
</gene>
<feature type="compositionally biased region" description="Low complexity" evidence="1">
    <location>
        <begin position="168"/>
        <end position="190"/>
    </location>
</feature>
<feature type="region of interest" description="Disordered" evidence="1">
    <location>
        <begin position="149"/>
        <end position="190"/>
    </location>
</feature>
<keyword evidence="3" id="KW-1185">Reference proteome</keyword>
<evidence type="ECO:0000313" key="2">
    <source>
        <dbReference type="EMBL" id="KAG2236149.1"/>
    </source>
</evidence>
<feature type="non-terminal residue" evidence="2">
    <location>
        <position position="1"/>
    </location>
</feature>
<sequence length="190" mass="20601">MSVNWVMLTQDGSAPVPLPQEKMFFTQSHVKLVLDCNETAGGYPGNSEGYYESSNGTVILSNQRIVYLAQETSAEFKNLNIPILNFKNWKLEQPWFGANFVSGVVLPVQGGGLTKGGNLKITFTEGGAIEFTTILRNLLERIGESNEIPREYEPLPAYQQPPPPADDLPPQATTSTTSTASSTSSTTAKG</sequence>
<dbReference type="GO" id="GO:0005634">
    <property type="term" value="C:nucleus"/>
    <property type="evidence" value="ECO:0007669"/>
    <property type="project" value="TreeGrafter"/>
</dbReference>
<comment type="caution">
    <text evidence="2">The sequence shown here is derived from an EMBL/GenBank/DDBJ whole genome shotgun (WGS) entry which is preliminary data.</text>
</comment>
<proteinExistence type="predicted"/>
<reference evidence="2" key="1">
    <citation type="submission" date="2021-01" db="EMBL/GenBank/DDBJ databases">
        <title>Metabolic potential, ecology and presence of endohyphal bacteria is reflected in genomic diversity of Mucoromycotina.</title>
        <authorList>
            <person name="Muszewska A."/>
            <person name="Okrasinska A."/>
            <person name="Steczkiewicz K."/>
            <person name="Drgas O."/>
            <person name="Orlowska M."/>
            <person name="Perlinska-Lenart U."/>
            <person name="Aleksandrzak-Piekarczyk T."/>
            <person name="Szatraj K."/>
            <person name="Zielenkiewicz U."/>
            <person name="Pilsyk S."/>
            <person name="Malc E."/>
            <person name="Mieczkowski P."/>
            <person name="Kruszewska J.S."/>
            <person name="Biernat P."/>
            <person name="Pawlowska J."/>
        </authorList>
    </citation>
    <scope>NUCLEOTIDE SEQUENCE</scope>
    <source>
        <strain evidence="2">WA0000018081</strain>
    </source>
</reference>
<evidence type="ECO:0008006" key="4">
    <source>
        <dbReference type="Google" id="ProtNLM"/>
    </source>
</evidence>
<dbReference type="PANTHER" id="PTHR31606">
    <property type="entry name" value="WW DOMAIN BINDING PROTEIN 2, ISOFORM E"/>
    <property type="match status" value="1"/>
</dbReference>
<evidence type="ECO:0000256" key="1">
    <source>
        <dbReference type="SAM" id="MobiDB-lite"/>
    </source>
</evidence>
<dbReference type="GO" id="GO:0031490">
    <property type="term" value="F:chromatin DNA binding"/>
    <property type="evidence" value="ECO:0007669"/>
    <property type="project" value="TreeGrafter"/>
</dbReference>
<evidence type="ECO:0000313" key="3">
    <source>
        <dbReference type="Proteomes" id="UP000613177"/>
    </source>
</evidence>
<dbReference type="AlphaFoldDB" id="A0A8H7SV57"/>
<dbReference type="SUPFAM" id="SSF50729">
    <property type="entry name" value="PH domain-like"/>
    <property type="match status" value="1"/>
</dbReference>
<dbReference type="InterPro" id="IPR044852">
    <property type="entry name" value="WBP2-like"/>
</dbReference>
<dbReference type="PANTHER" id="PTHR31606:SF1">
    <property type="entry name" value="WW DOMAIN BINDING PROTEIN 2, ISOFORM E"/>
    <property type="match status" value="1"/>
</dbReference>
<name>A0A8H7SV57_9FUNG</name>
<accession>A0A8H7SV57</accession>
<dbReference type="CDD" id="cd13214">
    <property type="entry name" value="PH-GRAM_WBP2"/>
    <property type="match status" value="1"/>
</dbReference>
<dbReference type="GO" id="GO:0003713">
    <property type="term" value="F:transcription coactivator activity"/>
    <property type="evidence" value="ECO:0007669"/>
    <property type="project" value="InterPro"/>
</dbReference>